<dbReference type="Gene3D" id="1.10.238.10">
    <property type="entry name" value="EF-hand"/>
    <property type="match status" value="1"/>
</dbReference>
<dbReference type="InterPro" id="IPR002048">
    <property type="entry name" value="EF_hand_dom"/>
</dbReference>
<protein>
    <recommendedName>
        <fullName evidence="3">EF-hand domain-containing protein</fullName>
    </recommendedName>
</protein>
<dbReference type="SUPFAM" id="SSF47473">
    <property type="entry name" value="EF-hand"/>
    <property type="match status" value="1"/>
</dbReference>
<dbReference type="Gene3D" id="1.10.287.110">
    <property type="entry name" value="DnaJ domain"/>
    <property type="match status" value="1"/>
</dbReference>
<dbReference type="InterPro" id="IPR050403">
    <property type="entry name" value="Myosin_RLC"/>
</dbReference>
<dbReference type="SUPFAM" id="SSF46565">
    <property type="entry name" value="Chaperone J-domain"/>
    <property type="match status" value="1"/>
</dbReference>
<reference evidence="4 5" key="1">
    <citation type="submission" date="2016-02" db="EMBL/GenBank/DDBJ databases">
        <title>Genome analysis of coral dinoflagellate symbionts highlights evolutionary adaptations to a symbiotic lifestyle.</title>
        <authorList>
            <person name="Aranda M."/>
            <person name="Li Y."/>
            <person name="Liew Y.J."/>
            <person name="Baumgarten S."/>
            <person name="Simakov O."/>
            <person name="Wilson M."/>
            <person name="Piel J."/>
            <person name="Ashoor H."/>
            <person name="Bougouffa S."/>
            <person name="Bajic V.B."/>
            <person name="Ryu T."/>
            <person name="Ravasi T."/>
            <person name="Bayer T."/>
            <person name="Micklem G."/>
            <person name="Kim H."/>
            <person name="Bhak J."/>
            <person name="Lajeunesse T.C."/>
            <person name="Voolstra C.R."/>
        </authorList>
    </citation>
    <scope>NUCLEOTIDE SEQUENCE [LARGE SCALE GENOMIC DNA]</scope>
    <source>
        <strain evidence="4 5">CCMP2467</strain>
    </source>
</reference>
<evidence type="ECO:0000259" key="3">
    <source>
        <dbReference type="PROSITE" id="PS50222"/>
    </source>
</evidence>
<dbReference type="Proteomes" id="UP000186817">
    <property type="component" value="Unassembled WGS sequence"/>
</dbReference>
<name>A0A1Q9ERM2_SYMMI</name>
<sequence>MLSFKVEAELAKWECGKYTHITRAVQVLDAKIINLETIFSRPAQDCPVPVAVVFVYFFLDTVTGALTYQFEELACCLAIFRHGVLRRAMGALKLVPLLALQAQVAARNGESSEDERWFSCSAEAWFDEPSRSVRVSLWACRWFDTSGPGALSRPGFGQVAAKIPAEACADGTWSDEASVWLQRDGLVHQQKYVGACLPEEELPRRRDPPWLPKQRPVPERAPNDQDNSPGWSAPSGSPSSGIPPLDLSAPMRYGPKAAGIIRSIDEELAAKIDAPEDERKRIMRKYLMRWHPDKNQEESKETTTAVIQHLYARKAWFVEGAPAHEENVQHEVGGQSLAPGMYERWLDRIIGDKLQVRQLHDLATSFEQTRLVPPPMHVEEEVLGQSVDHQEVSGTKGIIESSQEGEVVAKPTAEREKLDLSTLLANIFDAADEENEFELRHKEVADLLYATPLSLTDWDIKLLLTTATEFETGRIEYKPFVQAAPEIIGALRQRRAAFEERRRTAPEETPVTMEAIELCFGEEIEEVARTMREAFGQVDPAGQGTLSRHEFRTCLMSKLERLSLQEVQMLMQMCREDEQGNVLYEEFPMLLQRLRIDALHNALVETDVGMLRMHLILLARRLSLPSDNIMPAATLRIHIILSIVHPDEHGDVEFGYFLRVCCTVIPWMFDTSAFAEKAATIAKEKADALAKQELEELQGLSSSLANKKRGMDEEDQEDQQQNAPDRDAVEKSLIHVGTQADDKHRNPPTLEVRRFLEAMKQESEKCQLSEAELRGFVAEAEIDQRGEVAYVDHIKTWTPILFELRKSRIYDGILAKVTPLP</sequence>
<feature type="domain" description="EF-hand" evidence="3">
    <location>
        <begin position="526"/>
        <end position="561"/>
    </location>
</feature>
<feature type="compositionally biased region" description="Low complexity" evidence="2">
    <location>
        <begin position="228"/>
        <end position="244"/>
    </location>
</feature>
<dbReference type="PROSITE" id="PS50222">
    <property type="entry name" value="EF_HAND_2"/>
    <property type="match status" value="1"/>
</dbReference>
<dbReference type="InterPro" id="IPR011992">
    <property type="entry name" value="EF-hand-dom_pair"/>
</dbReference>
<evidence type="ECO:0000256" key="2">
    <source>
        <dbReference type="SAM" id="MobiDB-lite"/>
    </source>
</evidence>
<dbReference type="GO" id="GO:0005509">
    <property type="term" value="F:calcium ion binding"/>
    <property type="evidence" value="ECO:0007669"/>
    <property type="project" value="InterPro"/>
</dbReference>
<evidence type="ECO:0000313" key="4">
    <source>
        <dbReference type="EMBL" id="OLQ10071.1"/>
    </source>
</evidence>
<gene>
    <name evidence="4" type="ORF">AK812_SmicGene6273</name>
</gene>
<dbReference type="AlphaFoldDB" id="A0A1Q9ERM2"/>
<dbReference type="OrthoDB" id="438427at2759"/>
<accession>A0A1Q9ERM2</accession>
<keyword evidence="5" id="KW-1185">Reference proteome</keyword>
<comment type="caution">
    <text evidence="4">The sequence shown here is derived from an EMBL/GenBank/DDBJ whole genome shotgun (WGS) entry which is preliminary data.</text>
</comment>
<dbReference type="PANTHER" id="PTHR23049">
    <property type="entry name" value="MYOSIN REGULATORY LIGHT CHAIN 2"/>
    <property type="match status" value="1"/>
</dbReference>
<evidence type="ECO:0000313" key="5">
    <source>
        <dbReference type="Proteomes" id="UP000186817"/>
    </source>
</evidence>
<keyword evidence="1" id="KW-0677">Repeat</keyword>
<dbReference type="InterPro" id="IPR036869">
    <property type="entry name" value="J_dom_sf"/>
</dbReference>
<organism evidence="4 5">
    <name type="scientific">Symbiodinium microadriaticum</name>
    <name type="common">Dinoflagellate</name>
    <name type="synonym">Zooxanthella microadriatica</name>
    <dbReference type="NCBI Taxonomy" id="2951"/>
    <lineage>
        <taxon>Eukaryota</taxon>
        <taxon>Sar</taxon>
        <taxon>Alveolata</taxon>
        <taxon>Dinophyceae</taxon>
        <taxon>Suessiales</taxon>
        <taxon>Symbiodiniaceae</taxon>
        <taxon>Symbiodinium</taxon>
    </lineage>
</organism>
<feature type="region of interest" description="Disordered" evidence="2">
    <location>
        <begin position="707"/>
        <end position="728"/>
    </location>
</feature>
<proteinExistence type="predicted"/>
<evidence type="ECO:0000256" key="1">
    <source>
        <dbReference type="ARBA" id="ARBA00022737"/>
    </source>
</evidence>
<feature type="region of interest" description="Disordered" evidence="2">
    <location>
        <begin position="203"/>
        <end position="249"/>
    </location>
</feature>
<dbReference type="EMBL" id="LSRX01000085">
    <property type="protein sequence ID" value="OLQ10071.1"/>
    <property type="molecule type" value="Genomic_DNA"/>
</dbReference>